<comment type="caution">
    <text evidence="2">The sequence shown here is derived from an EMBL/GenBank/DDBJ whole genome shotgun (WGS) entry which is preliminary data.</text>
</comment>
<dbReference type="GO" id="GO:0003677">
    <property type="term" value="F:DNA binding"/>
    <property type="evidence" value="ECO:0007669"/>
    <property type="project" value="UniProtKB-KW"/>
</dbReference>
<dbReference type="SMART" id="SM00418">
    <property type="entry name" value="HTH_ARSR"/>
    <property type="match status" value="1"/>
</dbReference>
<dbReference type="Proteomes" id="UP001254759">
    <property type="component" value="Unassembled WGS sequence"/>
</dbReference>
<dbReference type="Gene3D" id="1.10.10.10">
    <property type="entry name" value="Winged helix-like DNA-binding domain superfamily/Winged helix DNA-binding domain"/>
    <property type="match status" value="1"/>
</dbReference>
<dbReference type="CDD" id="cd00090">
    <property type="entry name" value="HTH_ARSR"/>
    <property type="match status" value="1"/>
</dbReference>
<dbReference type="EMBL" id="JAVDTT010000001">
    <property type="protein sequence ID" value="MDR6840943.1"/>
    <property type="molecule type" value="Genomic_DNA"/>
</dbReference>
<dbReference type="InterPro" id="IPR011991">
    <property type="entry name" value="ArsR-like_HTH"/>
</dbReference>
<proteinExistence type="predicted"/>
<evidence type="ECO:0000313" key="2">
    <source>
        <dbReference type="EMBL" id="MDR6840943.1"/>
    </source>
</evidence>
<gene>
    <name evidence="2" type="ORF">J2W94_001207</name>
</gene>
<dbReference type="SUPFAM" id="SSF46785">
    <property type="entry name" value="Winged helix' DNA-binding domain"/>
    <property type="match status" value="1"/>
</dbReference>
<sequence>MVEYDSPQLDSPQLDSVFQALSDGTRRRMLRSLSMQPRSVGELAAPFQISLAAASKHIKVLERAGLVQRRIQGRTHLCQLRAEALAEAERWLQYYQQFWSERLDALELALRTEPIEPAKGKNK</sequence>
<name>A0ABU1RQ86_9GAMM</name>
<dbReference type="InterPro" id="IPR036388">
    <property type="entry name" value="WH-like_DNA-bd_sf"/>
</dbReference>
<protein>
    <submittedName>
        <fullName evidence="2">DNA-binding transcriptional ArsR family regulator</fullName>
    </submittedName>
</protein>
<dbReference type="PANTHER" id="PTHR38600:SF2">
    <property type="entry name" value="SLL0088 PROTEIN"/>
    <property type="match status" value="1"/>
</dbReference>
<accession>A0ABU1RQ86</accession>
<evidence type="ECO:0000313" key="3">
    <source>
        <dbReference type="Proteomes" id="UP001254759"/>
    </source>
</evidence>
<reference evidence="2 3" key="1">
    <citation type="submission" date="2023-07" db="EMBL/GenBank/DDBJ databases">
        <title>Sorghum-associated microbial communities from plants grown in Nebraska, USA.</title>
        <authorList>
            <person name="Schachtman D."/>
        </authorList>
    </citation>
    <scope>NUCLEOTIDE SEQUENCE [LARGE SCALE GENOMIC DNA]</scope>
    <source>
        <strain evidence="2 3">BE107</strain>
    </source>
</reference>
<feature type="domain" description="HTH arsR-type" evidence="1">
    <location>
        <begin position="6"/>
        <end position="100"/>
    </location>
</feature>
<keyword evidence="3" id="KW-1185">Reference proteome</keyword>
<dbReference type="NCBIfam" id="NF033788">
    <property type="entry name" value="HTH_metalloreg"/>
    <property type="match status" value="1"/>
</dbReference>
<dbReference type="PRINTS" id="PR00778">
    <property type="entry name" value="HTHARSR"/>
</dbReference>
<dbReference type="RefSeq" id="WP_310091123.1">
    <property type="nucleotide sequence ID" value="NZ_JAVDTT010000001.1"/>
</dbReference>
<organism evidence="2 3">
    <name type="scientific">Pseudoxanthomonas sacheonensis</name>
    <dbReference type="NCBI Taxonomy" id="443615"/>
    <lineage>
        <taxon>Bacteria</taxon>
        <taxon>Pseudomonadati</taxon>
        <taxon>Pseudomonadota</taxon>
        <taxon>Gammaproteobacteria</taxon>
        <taxon>Lysobacterales</taxon>
        <taxon>Lysobacteraceae</taxon>
        <taxon>Pseudoxanthomonas</taxon>
    </lineage>
</organism>
<evidence type="ECO:0000259" key="1">
    <source>
        <dbReference type="PROSITE" id="PS50987"/>
    </source>
</evidence>
<dbReference type="InterPro" id="IPR001845">
    <property type="entry name" value="HTH_ArsR_DNA-bd_dom"/>
</dbReference>
<dbReference type="Pfam" id="PF12840">
    <property type="entry name" value="HTH_20"/>
    <property type="match status" value="1"/>
</dbReference>
<dbReference type="PROSITE" id="PS50987">
    <property type="entry name" value="HTH_ARSR_2"/>
    <property type="match status" value="1"/>
</dbReference>
<dbReference type="PANTHER" id="PTHR38600">
    <property type="entry name" value="TRANSCRIPTIONAL REGULATORY PROTEIN"/>
    <property type="match status" value="1"/>
</dbReference>
<dbReference type="InterPro" id="IPR036390">
    <property type="entry name" value="WH_DNA-bd_sf"/>
</dbReference>
<keyword evidence="2" id="KW-0238">DNA-binding</keyword>